<dbReference type="AlphaFoldDB" id="A0A7J8B876"/>
<reference evidence="2 3" key="1">
    <citation type="journal article" date="2020" name="Nature">
        <title>Six reference-quality genomes reveal evolution of bat adaptations.</title>
        <authorList>
            <person name="Jebb D."/>
            <person name="Huang Z."/>
            <person name="Pippel M."/>
            <person name="Hughes G.M."/>
            <person name="Lavrichenko K."/>
            <person name="Devanna P."/>
            <person name="Winkler S."/>
            <person name="Jermiin L.S."/>
            <person name="Skirmuntt E.C."/>
            <person name="Katzourakis A."/>
            <person name="Burkitt-Gray L."/>
            <person name="Ray D.A."/>
            <person name="Sullivan K.A.M."/>
            <person name="Roscito J.G."/>
            <person name="Kirilenko B.M."/>
            <person name="Davalos L.M."/>
            <person name="Corthals A.P."/>
            <person name="Power M.L."/>
            <person name="Jones G."/>
            <person name="Ransome R.D."/>
            <person name="Dechmann D.K.N."/>
            <person name="Locatelli A.G."/>
            <person name="Puechmaille S.J."/>
            <person name="Fedrigo O."/>
            <person name="Jarvis E.D."/>
            <person name="Hiller M."/>
            <person name="Vernes S.C."/>
            <person name="Myers E.W."/>
            <person name="Teeling E.C."/>
        </authorList>
    </citation>
    <scope>NUCLEOTIDE SEQUENCE [LARGE SCALE GENOMIC DNA]</scope>
    <source>
        <strain evidence="2">MRouAeg1</strain>
        <tissue evidence="2">Muscle</tissue>
    </source>
</reference>
<protein>
    <submittedName>
        <fullName evidence="2">Uncharacterized protein</fullName>
    </submittedName>
</protein>
<evidence type="ECO:0000313" key="2">
    <source>
        <dbReference type="EMBL" id="KAF6394711.1"/>
    </source>
</evidence>
<evidence type="ECO:0000256" key="1">
    <source>
        <dbReference type="SAM" id="MobiDB-lite"/>
    </source>
</evidence>
<proteinExistence type="predicted"/>
<gene>
    <name evidence="2" type="ORF">HJG63_010036</name>
</gene>
<evidence type="ECO:0000313" key="3">
    <source>
        <dbReference type="Proteomes" id="UP000593571"/>
    </source>
</evidence>
<dbReference type="Proteomes" id="UP000593571">
    <property type="component" value="Unassembled WGS sequence"/>
</dbReference>
<sequence length="204" mass="22802">MLVSNLIRSRQQADPAGKSDLSRVSSSETELFCRPWPACDPSPCVNPVSRQNAMSYLSVGRLRFRFLLLIYFSSTSLCQRSFRNYARQATTLPCQPALRQVAASALCSCFTLITGGLSHARACMKTYNMCIMCLCYFQQKMSFPRAVCLAVFHPEHPNAGRNHQRRGTPSAEQTNDGLARRVCSFDLPLVSGERKCMCVWRTGG</sequence>
<name>A0A7J8B876_ROUAE</name>
<organism evidence="2 3">
    <name type="scientific">Rousettus aegyptiacus</name>
    <name type="common">Egyptian fruit bat</name>
    <name type="synonym">Pteropus aegyptiacus</name>
    <dbReference type="NCBI Taxonomy" id="9407"/>
    <lineage>
        <taxon>Eukaryota</taxon>
        <taxon>Metazoa</taxon>
        <taxon>Chordata</taxon>
        <taxon>Craniata</taxon>
        <taxon>Vertebrata</taxon>
        <taxon>Euteleostomi</taxon>
        <taxon>Mammalia</taxon>
        <taxon>Eutheria</taxon>
        <taxon>Laurasiatheria</taxon>
        <taxon>Chiroptera</taxon>
        <taxon>Yinpterochiroptera</taxon>
        <taxon>Pteropodoidea</taxon>
        <taxon>Pteropodidae</taxon>
        <taxon>Rousettinae</taxon>
        <taxon>Rousettus</taxon>
    </lineage>
</organism>
<feature type="compositionally biased region" description="Polar residues" evidence="1">
    <location>
        <begin position="1"/>
        <end position="12"/>
    </location>
</feature>
<keyword evidence="3" id="KW-1185">Reference proteome</keyword>
<comment type="caution">
    <text evidence="2">The sequence shown here is derived from an EMBL/GenBank/DDBJ whole genome shotgun (WGS) entry which is preliminary data.</text>
</comment>
<accession>A0A7J8B876</accession>
<dbReference type="EMBL" id="JACASE010000019">
    <property type="protein sequence ID" value="KAF6394711.1"/>
    <property type="molecule type" value="Genomic_DNA"/>
</dbReference>
<feature type="region of interest" description="Disordered" evidence="1">
    <location>
        <begin position="1"/>
        <end position="22"/>
    </location>
</feature>